<evidence type="ECO:0000256" key="1">
    <source>
        <dbReference type="SAM" id="Phobius"/>
    </source>
</evidence>
<keyword evidence="1" id="KW-0812">Transmembrane</keyword>
<evidence type="ECO:0008006" key="4">
    <source>
        <dbReference type="Google" id="ProtNLM"/>
    </source>
</evidence>
<reference evidence="2" key="1">
    <citation type="submission" date="2013-05" db="EMBL/GenBank/DDBJ databases">
        <authorList>
            <person name="Yim A.K.Y."/>
            <person name="Chan T.F."/>
            <person name="Ji K.M."/>
            <person name="Liu X.Y."/>
            <person name="Zhou J.W."/>
            <person name="Li R.Q."/>
            <person name="Yang K.Y."/>
            <person name="Li J."/>
            <person name="Li M."/>
            <person name="Law P.T.W."/>
            <person name="Wu Y.L."/>
            <person name="Cai Z.L."/>
            <person name="Qin H."/>
            <person name="Bao Y."/>
            <person name="Leung R.K.K."/>
            <person name="Ng P.K.S."/>
            <person name="Zou J."/>
            <person name="Zhong X.J."/>
            <person name="Ran P.X."/>
            <person name="Zhong N.S."/>
            <person name="Liu Z.G."/>
            <person name="Tsui S.K.W."/>
        </authorList>
    </citation>
    <scope>NUCLEOTIDE SEQUENCE</scope>
    <source>
        <strain evidence="2">Derf</strain>
        <tissue evidence="2">Whole organism</tissue>
    </source>
</reference>
<feature type="transmembrane region" description="Helical" evidence="1">
    <location>
        <begin position="12"/>
        <end position="30"/>
    </location>
</feature>
<proteinExistence type="predicted"/>
<dbReference type="AlphaFoldDB" id="A0A922L5U4"/>
<dbReference type="EMBL" id="ASGP02000003">
    <property type="protein sequence ID" value="KAH9518215.1"/>
    <property type="molecule type" value="Genomic_DNA"/>
</dbReference>
<comment type="caution">
    <text evidence="2">The sequence shown here is derived from an EMBL/GenBank/DDBJ whole genome shotgun (WGS) entry which is preliminary data.</text>
</comment>
<name>A0A922L5U4_DERFA</name>
<protein>
    <recommendedName>
        <fullName evidence="4">Transmembrane protein</fullName>
    </recommendedName>
</protein>
<accession>A0A922L5U4</accession>
<sequence>MTKEKRFHRFTLIPTVNVPLSIVIFVYLYYSRMNVYLHNHLSDGINDSHHHRAMGQCRDDDIDTFE</sequence>
<evidence type="ECO:0000313" key="3">
    <source>
        <dbReference type="Proteomes" id="UP000790347"/>
    </source>
</evidence>
<keyword evidence="1" id="KW-1133">Transmembrane helix</keyword>
<gene>
    <name evidence="2" type="ORF">DERF_008806</name>
</gene>
<keyword evidence="1" id="KW-0472">Membrane</keyword>
<organism evidence="2 3">
    <name type="scientific">Dermatophagoides farinae</name>
    <name type="common">American house dust mite</name>
    <dbReference type="NCBI Taxonomy" id="6954"/>
    <lineage>
        <taxon>Eukaryota</taxon>
        <taxon>Metazoa</taxon>
        <taxon>Ecdysozoa</taxon>
        <taxon>Arthropoda</taxon>
        <taxon>Chelicerata</taxon>
        <taxon>Arachnida</taxon>
        <taxon>Acari</taxon>
        <taxon>Acariformes</taxon>
        <taxon>Sarcoptiformes</taxon>
        <taxon>Astigmata</taxon>
        <taxon>Psoroptidia</taxon>
        <taxon>Analgoidea</taxon>
        <taxon>Pyroglyphidae</taxon>
        <taxon>Dermatophagoidinae</taxon>
        <taxon>Dermatophagoides</taxon>
    </lineage>
</organism>
<dbReference type="Proteomes" id="UP000790347">
    <property type="component" value="Unassembled WGS sequence"/>
</dbReference>
<evidence type="ECO:0000313" key="2">
    <source>
        <dbReference type="EMBL" id="KAH9518215.1"/>
    </source>
</evidence>
<keyword evidence="3" id="KW-1185">Reference proteome</keyword>
<reference evidence="2" key="2">
    <citation type="journal article" date="2022" name="Res Sq">
        <title>Comparative Genomics Reveals Insights into the Divergent Evolution of Astigmatic Mites and Household Pest Adaptations.</title>
        <authorList>
            <person name="Xiong Q."/>
            <person name="Wan A.T.-Y."/>
            <person name="Liu X.-Y."/>
            <person name="Fung C.S.-H."/>
            <person name="Xiao X."/>
            <person name="Malainual N."/>
            <person name="Hou J."/>
            <person name="Wang L."/>
            <person name="Wang M."/>
            <person name="Yang K."/>
            <person name="Cui Y."/>
            <person name="Leung E."/>
            <person name="Nong W."/>
            <person name="Shin S.-K."/>
            <person name="Au S."/>
            <person name="Jeong K.Y."/>
            <person name="Chew F.T."/>
            <person name="Hui J."/>
            <person name="Leung T.F."/>
            <person name="Tungtrongchitr A."/>
            <person name="Zhong N."/>
            <person name="Liu Z."/>
            <person name="Tsui S."/>
        </authorList>
    </citation>
    <scope>NUCLEOTIDE SEQUENCE</scope>
    <source>
        <strain evidence="2">Derf</strain>
        <tissue evidence="2">Whole organism</tissue>
    </source>
</reference>